<dbReference type="RefSeq" id="WP_345713321.1">
    <property type="nucleotide sequence ID" value="NZ_BAABIL010000479.1"/>
</dbReference>
<sequence>MRILTWHVHGSWMTAFVQGRHDYLLPVLPDRGPDGRGRARTWTWPASAVEVTPAQLREADVDLVVLQRPEELELVERWTGRRPGVDLPAVYVEHDAPRAGAADSRHPLADQSRIPVVHVTHFNRTFWDCGSARTFVVEHGVLDPGALYTGASASLAAMVNEPVRRWRVAGTDLLLRVAEQVPVALHGMGVRALAAQVAAGPAGHHLSVLEDLPQARAHAELARHRAYLHPYRWTSLGLSLIEAMMIGMPVLGLPVTAAPEAVPAGAGVLSSDPDVLVAAARRWLHEPEEARERGALAREHALAAFGVQRFLDDWERVLAEVSGGALAGASATSGEGTR</sequence>
<protein>
    <submittedName>
        <fullName evidence="3">Glycosyltransferase</fullName>
    </submittedName>
</protein>
<dbReference type="PANTHER" id="PTHR12526">
    <property type="entry name" value="GLYCOSYLTRANSFERASE"/>
    <property type="match status" value="1"/>
</dbReference>
<dbReference type="Gene3D" id="3.40.50.2000">
    <property type="entry name" value="Glycogen Phosphorylase B"/>
    <property type="match status" value="1"/>
</dbReference>
<proteinExistence type="predicted"/>
<comment type="caution">
    <text evidence="3">The sequence shown here is derived from an EMBL/GenBank/DDBJ whole genome shotgun (WGS) entry which is preliminary data.</text>
</comment>
<dbReference type="Proteomes" id="UP001501195">
    <property type="component" value="Unassembled WGS sequence"/>
</dbReference>
<gene>
    <name evidence="3" type="ORF">GCM10023225_28460</name>
</gene>
<dbReference type="SUPFAM" id="SSF53756">
    <property type="entry name" value="UDP-Glycosyltransferase/glycogen phosphorylase"/>
    <property type="match status" value="1"/>
</dbReference>
<keyword evidence="1" id="KW-0808">Transferase</keyword>
<dbReference type="Pfam" id="PF00534">
    <property type="entry name" value="Glycos_transf_1"/>
    <property type="match status" value="1"/>
</dbReference>
<reference evidence="4" key="1">
    <citation type="journal article" date="2019" name="Int. J. Syst. Evol. Microbiol.">
        <title>The Global Catalogue of Microorganisms (GCM) 10K type strain sequencing project: providing services to taxonomists for standard genome sequencing and annotation.</title>
        <authorList>
            <consortium name="The Broad Institute Genomics Platform"/>
            <consortium name="The Broad Institute Genome Sequencing Center for Infectious Disease"/>
            <person name="Wu L."/>
            <person name="Ma J."/>
        </authorList>
    </citation>
    <scope>NUCLEOTIDE SEQUENCE [LARGE SCALE GENOMIC DNA]</scope>
    <source>
        <strain evidence="4">JCM 18126</strain>
    </source>
</reference>
<keyword evidence="4" id="KW-1185">Reference proteome</keyword>
<evidence type="ECO:0000256" key="1">
    <source>
        <dbReference type="ARBA" id="ARBA00022679"/>
    </source>
</evidence>
<dbReference type="EMBL" id="BAABIL010000479">
    <property type="protein sequence ID" value="GAA4989410.1"/>
    <property type="molecule type" value="Genomic_DNA"/>
</dbReference>
<dbReference type="PANTHER" id="PTHR12526:SF627">
    <property type="entry name" value="D-RHAMNOSYLTRANSFERASE WBPZ"/>
    <property type="match status" value="1"/>
</dbReference>
<feature type="domain" description="Glycosyl transferase family 1" evidence="2">
    <location>
        <begin position="196"/>
        <end position="298"/>
    </location>
</feature>
<name>A0ABP9I709_9ACTN</name>
<dbReference type="InterPro" id="IPR001296">
    <property type="entry name" value="Glyco_trans_1"/>
</dbReference>
<evidence type="ECO:0000259" key="2">
    <source>
        <dbReference type="Pfam" id="PF00534"/>
    </source>
</evidence>
<organism evidence="3 4">
    <name type="scientific">Kineococcus glutinatus</name>
    <dbReference type="NCBI Taxonomy" id="1070872"/>
    <lineage>
        <taxon>Bacteria</taxon>
        <taxon>Bacillati</taxon>
        <taxon>Actinomycetota</taxon>
        <taxon>Actinomycetes</taxon>
        <taxon>Kineosporiales</taxon>
        <taxon>Kineosporiaceae</taxon>
        <taxon>Kineococcus</taxon>
    </lineage>
</organism>
<evidence type="ECO:0000313" key="4">
    <source>
        <dbReference type="Proteomes" id="UP001501195"/>
    </source>
</evidence>
<accession>A0ABP9I709</accession>
<evidence type="ECO:0000313" key="3">
    <source>
        <dbReference type="EMBL" id="GAA4989410.1"/>
    </source>
</evidence>